<evidence type="ECO:0000256" key="3">
    <source>
        <dbReference type="ARBA" id="ARBA00023163"/>
    </source>
</evidence>
<dbReference type="KEGG" id="pseo:OM33_18645"/>
<dbReference type="GO" id="GO:0043565">
    <property type="term" value="F:sequence-specific DNA binding"/>
    <property type="evidence" value="ECO:0007669"/>
    <property type="project" value="InterPro"/>
</dbReference>
<dbReference type="EMBL" id="CP009889">
    <property type="protein sequence ID" value="AIY67684.1"/>
    <property type="molecule type" value="Genomic_DNA"/>
</dbReference>
<dbReference type="Pfam" id="PF12833">
    <property type="entry name" value="HTH_18"/>
    <property type="match status" value="1"/>
</dbReference>
<dbReference type="SMART" id="SM00342">
    <property type="entry name" value="HTH_ARAC"/>
    <property type="match status" value="1"/>
</dbReference>
<evidence type="ECO:0000259" key="5">
    <source>
        <dbReference type="PROSITE" id="PS01124"/>
    </source>
</evidence>
<dbReference type="InterPro" id="IPR018060">
    <property type="entry name" value="HTH_AraC"/>
</dbReference>
<dbReference type="InterPro" id="IPR020449">
    <property type="entry name" value="Tscrpt_reg_AraC-type_HTH"/>
</dbReference>
<accession>A0A0A7EM25</accession>
<keyword evidence="4" id="KW-1133">Transmembrane helix</keyword>
<dbReference type="RefSeq" id="WP_040136984.1">
    <property type="nucleotide sequence ID" value="NZ_CP009889.1"/>
</dbReference>
<dbReference type="Gene3D" id="1.10.10.60">
    <property type="entry name" value="Homeodomain-like"/>
    <property type="match status" value="1"/>
</dbReference>
<evidence type="ECO:0000256" key="2">
    <source>
        <dbReference type="ARBA" id="ARBA00023125"/>
    </source>
</evidence>
<proteinExistence type="predicted"/>
<reference evidence="6 7" key="1">
    <citation type="submission" date="2014-11" db="EMBL/GenBank/DDBJ databases">
        <title>Complete Genome Sequence of Pseudoalteromonas sp. Strain OCN003 Isolated from Kaneohe Bay, Oahu, Hawaii.</title>
        <authorList>
            <person name="Beurmann S."/>
            <person name="Videau P."/>
            <person name="Ushijima B."/>
            <person name="Smith A.M."/>
            <person name="Aeby G.S."/>
            <person name="Callahan S.M."/>
            <person name="Belcaid M."/>
        </authorList>
    </citation>
    <scope>NUCLEOTIDE SEQUENCE [LARGE SCALE GENOMIC DNA]</scope>
    <source>
        <strain evidence="6 7">OCN003</strain>
    </source>
</reference>
<name>A0A0A7EM25_9GAMM</name>
<keyword evidence="2" id="KW-0238">DNA-binding</keyword>
<dbReference type="InterPro" id="IPR018062">
    <property type="entry name" value="HTH_AraC-typ_CS"/>
</dbReference>
<evidence type="ECO:0000256" key="1">
    <source>
        <dbReference type="ARBA" id="ARBA00023015"/>
    </source>
</evidence>
<feature type="transmembrane region" description="Helical" evidence="4">
    <location>
        <begin position="112"/>
        <end position="129"/>
    </location>
</feature>
<dbReference type="PRINTS" id="PR00032">
    <property type="entry name" value="HTHARAC"/>
</dbReference>
<dbReference type="AlphaFoldDB" id="A0A0A7EM25"/>
<dbReference type="PROSITE" id="PS01124">
    <property type="entry name" value="HTH_ARAC_FAMILY_2"/>
    <property type="match status" value="1"/>
</dbReference>
<dbReference type="InterPro" id="IPR009057">
    <property type="entry name" value="Homeodomain-like_sf"/>
</dbReference>
<evidence type="ECO:0000256" key="4">
    <source>
        <dbReference type="SAM" id="Phobius"/>
    </source>
</evidence>
<feature type="domain" description="HTH araC/xylS-type" evidence="5">
    <location>
        <begin position="199"/>
        <end position="303"/>
    </location>
</feature>
<keyword evidence="1" id="KW-0805">Transcription regulation</keyword>
<evidence type="ECO:0000313" key="6">
    <source>
        <dbReference type="EMBL" id="AIY67684.1"/>
    </source>
</evidence>
<feature type="transmembrane region" description="Helical" evidence="4">
    <location>
        <begin position="141"/>
        <end position="163"/>
    </location>
</feature>
<dbReference type="PANTHER" id="PTHR43280:SF29">
    <property type="entry name" value="ARAC-FAMILY TRANSCRIPTIONAL REGULATOR"/>
    <property type="match status" value="1"/>
</dbReference>
<feature type="transmembrane region" description="Helical" evidence="4">
    <location>
        <begin position="54"/>
        <end position="82"/>
    </location>
</feature>
<dbReference type="GO" id="GO:0003700">
    <property type="term" value="F:DNA-binding transcription factor activity"/>
    <property type="evidence" value="ECO:0007669"/>
    <property type="project" value="InterPro"/>
</dbReference>
<feature type="transmembrane region" description="Helical" evidence="4">
    <location>
        <begin position="12"/>
        <end position="34"/>
    </location>
</feature>
<keyword evidence="4" id="KW-0472">Membrane</keyword>
<dbReference type="PANTHER" id="PTHR43280">
    <property type="entry name" value="ARAC-FAMILY TRANSCRIPTIONAL REGULATOR"/>
    <property type="match status" value="1"/>
</dbReference>
<evidence type="ECO:0000313" key="7">
    <source>
        <dbReference type="Proteomes" id="UP000030341"/>
    </source>
</evidence>
<keyword evidence="3" id="KW-0804">Transcription</keyword>
<protein>
    <recommendedName>
        <fullName evidence="5">HTH araC/xylS-type domain-containing protein</fullName>
    </recommendedName>
</protein>
<sequence length="307" mass="35036">MSLNFLEETRLIRVSFLITPALTLIVGPLIYNFVRSIVHDEEITHLNKLLHLSPVILALPFTGFTQTIIAFGSISQIIYLGFSFKVLHRYHSVLQSASADAESMELTWLRKALFIFAIIVVTDLIRLNLQTNINLSIDFKMAWYFTNTLILFGISLFLLFKVINQPRLFTEMISYETLLKKSGPYKPADELPTAQGIFKSVDELIKQQALYKQQRLTITDISNKTGLNIKDLSWAINLVSGKNFSEYINSLRIEYLKRQIALNTNGNLKLLDLALESGFGSKSTFNNVFKREVGMTPSEFVKIQQNR</sequence>
<organism evidence="6 7">
    <name type="scientific">Pseudoalteromonas piratica</name>
    <dbReference type="NCBI Taxonomy" id="1348114"/>
    <lineage>
        <taxon>Bacteria</taxon>
        <taxon>Pseudomonadati</taxon>
        <taxon>Pseudomonadota</taxon>
        <taxon>Gammaproteobacteria</taxon>
        <taxon>Alteromonadales</taxon>
        <taxon>Pseudoalteromonadaceae</taxon>
        <taxon>Pseudoalteromonas</taxon>
    </lineage>
</organism>
<dbReference type="Proteomes" id="UP000030341">
    <property type="component" value="Chromosome 2"/>
</dbReference>
<dbReference type="SUPFAM" id="SSF46689">
    <property type="entry name" value="Homeodomain-like"/>
    <property type="match status" value="1"/>
</dbReference>
<dbReference type="eggNOG" id="COG2207">
    <property type="taxonomic scope" value="Bacteria"/>
</dbReference>
<dbReference type="PROSITE" id="PS00041">
    <property type="entry name" value="HTH_ARAC_FAMILY_1"/>
    <property type="match status" value="1"/>
</dbReference>
<keyword evidence="4" id="KW-0812">Transmembrane</keyword>
<keyword evidence="7" id="KW-1185">Reference proteome</keyword>
<dbReference type="STRING" id="1348114.OM33_18645"/>
<gene>
    <name evidence="6" type="ORF">OM33_18645</name>
</gene>
<dbReference type="HOGENOM" id="CLU_041408_4_0_6"/>